<name>A0A4U9HSM7_9ENTR</name>
<protein>
    <submittedName>
        <fullName evidence="1">Aminodeoxychorismate lyase</fullName>
        <ecNumber evidence="1">4.1.3.38</ecNumber>
    </submittedName>
</protein>
<dbReference type="GO" id="GO:0008696">
    <property type="term" value="F:4-amino-4-deoxychorismate lyase activity"/>
    <property type="evidence" value="ECO:0007669"/>
    <property type="project" value="UniProtKB-EC"/>
</dbReference>
<dbReference type="SUPFAM" id="SSF56752">
    <property type="entry name" value="D-aminoacid aminotransferase-like PLP-dependent enzymes"/>
    <property type="match status" value="1"/>
</dbReference>
<dbReference type="EC" id="4.1.3.38" evidence="1"/>
<gene>
    <name evidence="1" type="primary">pabC_1</name>
    <name evidence="1" type="ORF">NCTC13032_02634</name>
</gene>
<evidence type="ECO:0000313" key="1">
    <source>
        <dbReference type="EMBL" id="VTP66636.1"/>
    </source>
</evidence>
<sequence length="65" mass="7101">MFLINGIPQETLPASDRAIQFGDGCFTTARIAAGQVCLLDAHLQRLQMACEKTAYPFRCVGRITA</sequence>
<dbReference type="Gene3D" id="3.30.470.10">
    <property type="match status" value="1"/>
</dbReference>
<reference evidence="1 2" key="1">
    <citation type="submission" date="2019-05" db="EMBL/GenBank/DDBJ databases">
        <authorList>
            <consortium name="Pathogen Informatics"/>
        </authorList>
    </citation>
    <scope>NUCLEOTIDE SEQUENCE [LARGE SCALE GENOMIC DNA]</scope>
    <source>
        <strain evidence="1 2">NCTC13032</strain>
    </source>
</reference>
<dbReference type="InterPro" id="IPR043131">
    <property type="entry name" value="BCAT-like_N"/>
</dbReference>
<proteinExistence type="predicted"/>
<dbReference type="Proteomes" id="UP000310719">
    <property type="component" value="Chromosome"/>
</dbReference>
<dbReference type="EMBL" id="LR590464">
    <property type="protein sequence ID" value="VTP66636.1"/>
    <property type="molecule type" value="Genomic_DNA"/>
</dbReference>
<evidence type="ECO:0000313" key="2">
    <source>
        <dbReference type="Proteomes" id="UP000310719"/>
    </source>
</evidence>
<organism evidence="1 2">
    <name type="scientific">Leclercia adecarboxylata</name>
    <dbReference type="NCBI Taxonomy" id="83655"/>
    <lineage>
        <taxon>Bacteria</taxon>
        <taxon>Pseudomonadati</taxon>
        <taxon>Pseudomonadota</taxon>
        <taxon>Gammaproteobacteria</taxon>
        <taxon>Enterobacterales</taxon>
        <taxon>Enterobacteriaceae</taxon>
        <taxon>Leclercia</taxon>
    </lineage>
</organism>
<dbReference type="AlphaFoldDB" id="A0A4U9HSM7"/>
<accession>A0A4U9HSM7</accession>
<dbReference type="InterPro" id="IPR036038">
    <property type="entry name" value="Aminotransferase-like"/>
</dbReference>
<keyword evidence="1" id="KW-0456">Lyase</keyword>